<keyword evidence="1" id="KW-1133">Transmembrane helix</keyword>
<protein>
    <submittedName>
        <fullName evidence="2">Uncharacterized protein</fullName>
    </submittedName>
</protein>
<organism evidence="2 3">
    <name type="scientific">Parasponia andersonii</name>
    <name type="common">Sponia andersonii</name>
    <dbReference type="NCBI Taxonomy" id="3476"/>
    <lineage>
        <taxon>Eukaryota</taxon>
        <taxon>Viridiplantae</taxon>
        <taxon>Streptophyta</taxon>
        <taxon>Embryophyta</taxon>
        <taxon>Tracheophyta</taxon>
        <taxon>Spermatophyta</taxon>
        <taxon>Magnoliopsida</taxon>
        <taxon>eudicotyledons</taxon>
        <taxon>Gunneridae</taxon>
        <taxon>Pentapetalae</taxon>
        <taxon>rosids</taxon>
        <taxon>fabids</taxon>
        <taxon>Rosales</taxon>
        <taxon>Cannabaceae</taxon>
        <taxon>Parasponia</taxon>
    </lineage>
</organism>
<dbReference type="Proteomes" id="UP000237105">
    <property type="component" value="Unassembled WGS sequence"/>
</dbReference>
<keyword evidence="3" id="KW-1185">Reference proteome</keyword>
<name>A0A2P5DAU8_PARAD</name>
<feature type="transmembrane region" description="Helical" evidence="1">
    <location>
        <begin position="46"/>
        <end position="64"/>
    </location>
</feature>
<dbReference type="EMBL" id="JXTB01000050">
    <property type="protein sequence ID" value="PON70404.1"/>
    <property type="molecule type" value="Genomic_DNA"/>
</dbReference>
<gene>
    <name evidence="2" type="ORF">PanWU01x14_080730</name>
</gene>
<sequence>MIALTLALRLSPLLVMIPLLLVSNLSPWLDMLPAVSILMSSPPIPYQTSLIKIMLALFLNWHPYQSALLT</sequence>
<keyword evidence="1" id="KW-0812">Transmembrane</keyword>
<accession>A0A2P5DAU8</accession>
<evidence type="ECO:0000313" key="2">
    <source>
        <dbReference type="EMBL" id="PON70404.1"/>
    </source>
</evidence>
<reference evidence="3" key="1">
    <citation type="submission" date="2016-06" db="EMBL/GenBank/DDBJ databases">
        <title>Parallel loss of symbiosis genes in relatives of nitrogen-fixing non-legume Parasponia.</title>
        <authorList>
            <person name="Van Velzen R."/>
            <person name="Holmer R."/>
            <person name="Bu F."/>
            <person name="Rutten L."/>
            <person name="Van Zeijl A."/>
            <person name="Liu W."/>
            <person name="Santuari L."/>
            <person name="Cao Q."/>
            <person name="Sharma T."/>
            <person name="Shen D."/>
            <person name="Roswanjaya Y."/>
            <person name="Wardhani T."/>
            <person name="Kalhor M.S."/>
            <person name="Jansen J."/>
            <person name="Van den Hoogen J."/>
            <person name="Gungor B."/>
            <person name="Hartog M."/>
            <person name="Hontelez J."/>
            <person name="Verver J."/>
            <person name="Yang W.-C."/>
            <person name="Schijlen E."/>
            <person name="Repin R."/>
            <person name="Schilthuizen M."/>
            <person name="Schranz E."/>
            <person name="Heidstra R."/>
            <person name="Miyata K."/>
            <person name="Fedorova E."/>
            <person name="Kohlen W."/>
            <person name="Bisseling T."/>
            <person name="Smit S."/>
            <person name="Geurts R."/>
        </authorList>
    </citation>
    <scope>NUCLEOTIDE SEQUENCE [LARGE SCALE GENOMIC DNA]</scope>
    <source>
        <strain evidence="3">cv. WU1-14</strain>
    </source>
</reference>
<dbReference type="AlphaFoldDB" id="A0A2P5DAU8"/>
<evidence type="ECO:0000313" key="3">
    <source>
        <dbReference type="Proteomes" id="UP000237105"/>
    </source>
</evidence>
<evidence type="ECO:0000256" key="1">
    <source>
        <dbReference type="SAM" id="Phobius"/>
    </source>
</evidence>
<proteinExistence type="predicted"/>
<keyword evidence="1" id="KW-0472">Membrane</keyword>
<comment type="caution">
    <text evidence="2">The sequence shown here is derived from an EMBL/GenBank/DDBJ whole genome shotgun (WGS) entry which is preliminary data.</text>
</comment>